<dbReference type="Proteomes" id="UP001194468">
    <property type="component" value="Unassembled WGS sequence"/>
</dbReference>
<protein>
    <recommendedName>
        <fullName evidence="3">JmjC domain-containing protein</fullName>
    </recommendedName>
</protein>
<dbReference type="Gene3D" id="2.60.120.650">
    <property type="entry name" value="Cupin"/>
    <property type="match status" value="1"/>
</dbReference>
<dbReference type="EMBL" id="WHUW01000464">
    <property type="protein sequence ID" value="KAF8414640.1"/>
    <property type="molecule type" value="Genomic_DNA"/>
</dbReference>
<proteinExistence type="predicted"/>
<keyword evidence="2" id="KW-1185">Reference proteome</keyword>
<evidence type="ECO:0008006" key="3">
    <source>
        <dbReference type="Google" id="ProtNLM"/>
    </source>
</evidence>
<sequence length="154" mass="17447">MCYNHGRVVRGRKCSDTNIATVCLEEGDVMFQPPGVLHSVYTPVRSIFSGGYFYRYDTMHLTPGVLQIQNLDQEGTLTDDHRPGFLRTTYRTVVALRYRSETREIGKRSLVSLLIMVLECKNPEWISSKVKNTLADEEGGELAFAAMIARSILR</sequence>
<organism evidence="1 2">
    <name type="scientific">Boletus edulis BED1</name>
    <dbReference type="NCBI Taxonomy" id="1328754"/>
    <lineage>
        <taxon>Eukaryota</taxon>
        <taxon>Fungi</taxon>
        <taxon>Dikarya</taxon>
        <taxon>Basidiomycota</taxon>
        <taxon>Agaricomycotina</taxon>
        <taxon>Agaricomycetes</taxon>
        <taxon>Agaricomycetidae</taxon>
        <taxon>Boletales</taxon>
        <taxon>Boletineae</taxon>
        <taxon>Boletaceae</taxon>
        <taxon>Boletoideae</taxon>
        <taxon>Boletus</taxon>
    </lineage>
</organism>
<evidence type="ECO:0000313" key="2">
    <source>
        <dbReference type="Proteomes" id="UP001194468"/>
    </source>
</evidence>
<accession>A0AAD4B917</accession>
<name>A0AAD4B917_BOLED</name>
<dbReference type="AlphaFoldDB" id="A0AAD4B917"/>
<gene>
    <name evidence="1" type="ORF">L210DRAFT_989815</name>
</gene>
<evidence type="ECO:0000313" key="1">
    <source>
        <dbReference type="EMBL" id="KAF8414640.1"/>
    </source>
</evidence>
<comment type="caution">
    <text evidence="1">The sequence shown here is derived from an EMBL/GenBank/DDBJ whole genome shotgun (WGS) entry which is preliminary data.</text>
</comment>
<reference evidence="1" key="1">
    <citation type="submission" date="2019-10" db="EMBL/GenBank/DDBJ databases">
        <authorList>
            <consortium name="DOE Joint Genome Institute"/>
            <person name="Kuo A."/>
            <person name="Miyauchi S."/>
            <person name="Kiss E."/>
            <person name="Drula E."/>
            <person name="Kohler A."/>
            <person name="Sanchez-Garcia M."/>
            <person name="Andreopoulos B."/>
            <person name="Barry K.W."/>
            <person name="Bonito G."/>
            <person name="Buee M."/>
            <person name="Carver A."/>
            <person name="Chen C."/>
            <person name="Cichocki N."/>
            <person name="Clum A."/>
            <person name="Culley D."/>
            <person name="Crous P.W."/>
            <person name="Fauchery L."/>
            <person name="Girlanda M."/>
            <person name="Hayes R."/>
            <person name="Keri Z."/>
            <person name="LaButti K."/>
            <person name="Lipzen A."/>
            <person name="Lombard V."/>
            <person name="Magnuson J."/>
            <person name="Maillard F."/>
            <person name="Morin E."/>
            <person name="Murat C."/>
            <person name="Nolan M."/>
            <person name="Ohm R."/>
            <person name="Pangilinan J."/>
            <person name="Pereira M."/>
            <person name="Perotto S."/>
            <person name="Peter M."/>
            <person name="Riley R."/>
            <person name="Sitrit Y."/>
            <person name="Stielow B."/>
            <person name="Szollosi G."/>
            <person name="Zifcakova L."/>
            <person name="Stursova M."/>
            <person name="Spatafora J.W."/>
            <person name="Tedersoo L."/>
            <person name="Vaario L.-M."/>
            <person name="Yamada A."/>
            <person name="Yan M."/>
            <person name="Wang P."/>
            <person name="Xu J."/>
            <person name="Bruns T."/>
            <person name="Baldrian P."/>
            <person name="Vilgalys R."/>
            <person name="Henrissat B."/>
            <person name="Grigoriev I.V."/>
            <person name="Hibbett D."/>
            <person name="Nagy L.G."/>
            <person name="Martin F.M."/>
        </authorList>
    </citation>
    <scope>NUCLEOTIDE SEQUENCE</scope>
    <source>
        <strain evidence="1">BED1</strain>
    </source>
</reference>
<reference evidence="1" key="2">
    <citation type="journal article" date="2020" name="Nat. Commun.">
        <title>Large-scale genome sequencing of mycorrhizal fungi provides insights into the early evolution of symbiotic traits.</title>
        <authorList>
            <person name="Miyauchi S."/>
            <person name="Kiss E."/>
            <person name="Kuo A."/>
            <person name="Drula E."/>
            <person name="Kohler A."/>
            <person name="Sanchez-Garcia M."/>
            <person name="Morin E."/>
            <person name="Andreopoulos B."/>
            <person name="Barry K.W."/>
            <person name="Bonito G."/>
            <person name="Buee M."/>
            <person name="Carver A."/>
            <person name="Chen C."/>
            <person name="Cichocki N."/>
            <person name="Clum A."/>
            <person name="Culley D."/>
            <person name="Crous P.W."/>
            <person name="Fauchery L."/>
            <person name="Girlanda M."/>
            <person name="Hayes R.D."/>
            <person name="Keri Z."/>
            <person name="LaButti K."/>
            <person name="Lipzen A."/>
            <person name="Lombard V."/>
            <person name="Magnuson J."/>
            <person name="Maillard F."/>
            <person name="Murat C."/>
            <person name="Nolan M."/>
            <person name="Ohm R.A."/>
            <person name="Pangilinan J."/>
            <person name="Pereira M.F."/>
            <person name="Perotto S."/>
            <person name="Peter M."/>
            <person name="Pfister S."/>
            <person name="Riley R."/>
            <person name="Sitrit Y."/>
            <person name="Stielow J.B."/>
            <person name="Szollosi G."/>
            <person name="Zifcakova L."/>
            <person name="Stursova M."/>
            <person name="Spatafora J.W."/>
            <person name="Tedersoo L."/>
            <person name="Vaario L.M."/>
            <person name="Yamada A."/>
            <person name="Yan M."/>
            <person name="Wang P."/>
            <person name="Xu J."/>
            <person name="Bruns T."/>
            <person name="Baldrian P."/>
            <person name="Vilgalys R."/>
            <person name="Dunand C."/>
            <person name="Henrissat B."/>
            <person name="Grigoriev I.V."/>
            <person name="Hibbett D."/>
            <person name="Nagy L.G."/>
            <person name="Martin F.M."/>
        </authorList>
    </citation>
    <scope>NUCLEOTIDE SEQUENCE</scope>
    <source>
        <strain evidence="1">BED1</strain>
    </source>
</reference>